<proteinExistence type="predicted"/>
<dbReference type="EMBL" id="UARW01000010">
    <property type="protein sequence ID" value="SQD02125.1"/>
    <property type="molecule type" value="Genomic_DNA"/>
</dbReference>
<evidence type="ECO:0000313" key="3">
    <source>
        <dbReference type="Proteomes" id="UP000250991"/>
    </source>
</evidence>
<dbReference type="Pfam" id="PF17042">
    <property type="entry name" value="NBD_C"/>
    <property type="match status" value="1"/>
</dbReference>
<evidence type="ECO:0000313" key="2">
    <source>
        <dbReference type="EMBL" id="SQD02125.1"/>
    </source>
</evidence>
<gene>
    <name evidence="2" type="primary">ygbK_1</name>
    <name evidence="2" type="ORF">NCTC8009_02570</name>
</gene>
<dbReference type="Gene3D" id="3.40.980.20">
    <property type="entry name" value="Four-carbon acid sugar kinase, nucleotide binding domain"/>
    <property type="match status" value="1"/>
</dbReference>
<accession>A0A2X3K6T0</accession>
<evidence type="ECO:0000259" key="1">
    <source>
        <dbReference type="Pfam" id="PF17042"/>
    </source>
</evidence>
<feature type="domain" description="Four-carbon acid sugar kinase nucleotide binding" evidence="1">
    <location>
        <begin position="3"/>
        <end position="91"/>
    </location>
</feature>
<dbReference type="InterPro" id="IPR042213">
    <property type="entry name" value="NBD_C_sf"/>
</dbReference>
<dbReference type="InterPro" id="IPR031475">
    <property type="entry name" value="NBD_C"/>
</dbReference>
<reference evidence="2 3" key="1">
    <citation type="submission" date="2018-06" db="EMBL/GenBank/DDBJ databases">
        <authorList>
            <consortium name="Pathogen Informatics"/>
            <person name="Doyle S."/>
        </authorList>
    </citation>
    <scope>NUCLEOTIDE SEQUENCE [LARGE SCALE GENOMIC DNA]</scope>
    <source>
        <strain evidence="2 3">NCTC8009</strain>
    </source>
</reference>
<dbReference type="AlphaFoldDB" id="A0A2X3K6T0"/>
<dbReference type="SUPFAM" id="SSF142764">
    <property type="entry name" value="YgbK-like"/>
    <property type="match status" value="1"/>
</dbReference>
<name>A0A2X3K6T0_ECOLX</name>
<sequence length="100" mass="10467">MAAIQQQYGAQKASQAVETLFSQLAARLAAEGVARFIVAGGETSGVVTQSLGIKGFHIGPTISPGVPWVNALDKPVSLALKSGNFGDEAFFSRAQREFLS</sequence>
<organism evidence="2 3">
    <name type="scientific">Escherichia coli</name>
    <dbReference type="NCBI Taxonomy" id="562"/>
    <lineage>
        <taxon>Bacteria</taxon>
        <taxon>Pseudomonadati</taxon>
        <taxon>Pseudomonadota</taxon>
        <taxon>Gammaproteobacteria</taxon>
        <taxon>Enterobacterales</taxon>
        <taxon>Enterobacteriaceae</taxon>
        <taxon>Escherichia</taxon>
    </lineage>
</organism>
<dbReference type="Proteomes" id="UP000250991">
    <property type="component" value="Unassembled WGS sequence"/>
</dbReference>
<protein>
    <submittedName>
        <fullName evidence="2">Paral putative tRNA synthase</fullName>
    </submittedName>
</protein>